<feature type="compositionally biased region" description="Acidic residues" evidence="7">
    <location>
        <begin position="1052"/>
        <end position="1075"/>
    </location>
</feature>
<organism evidence="9 10">
    <name type="scientific">Pleodorina starrii</name>
    <dbReference type="NCBI Taxonomy" id="330485"/>
    <lineage>
        <taxon>Eukaryota</taxon>
        <taxon>Viridiplantae</taxon>
        <taxon>Chlorophyta</taxon>
        <taxon>core chlorophytes</taxon>
        <taxon>Chlorophyceae</taxon>
        <taxon>CS clade</taxon>
        <taxon>Chlamydomonadales</taxon>
        <taxon>Volvocaceae</taxon>
        <taxon>Pleodorina</taxon>
    </lineage>
</organism>
<evidence type="ECO:0000256" key="4">
    <source>
        <dbReference type="ARBA" id="ARBA00023125"/>
    </source>
</evidence>
<dbReference type="InterPro" id="IPR013760">
    <property type="entry name" value="Topo_IIA-like_dom_sf"/>
</dbReference>
<dbReference type="PROSITE" id="PS52040">
    <property type="entry name" value="TOPO_IIA"/>
    <property type="match status" value="1"/>
</dbReference>
<evidence type="ECO:0000256" key="6">
    <source>
        <dbReference type="PROSITE-ProRule" id="PRU01384"/>
    </source>
</evidence>
<dbReference type="InterPro" id="IPR006691">
    <property type="entry name" value="GyrA/parC_rep"/>
</dbReference>
<gene>
    <name evidence="9" type="primary">PLEST011229</name>
    <name evidence="9" type="ORF">PLESTB_000665500</name>
</gene>
<evidence type="ECO:0000256" key="7">
    <source>
        <dbReference type="SAM" id="MobiDB-lite"/>
    </source>
</evidence>
<dbReference type="NCBIfam" id="NF004044">
    <property type="entry name" value="PRK05561.1"/>
    <property type="match status" value="1"/>
</dbReference>
<keyword evidence="10" id="KW-1185">Reference proteome</keyword>
<evidence type="ECO:0000256" key="3">
    <source>
        <dbReference type="ARBA" id="ARBA00023029"/>
    </source>
</evidence>
<dbReference type="InterPro" id="IPR013758">
    <property type="entry name" value="Topo_IIA_A/C_ab"/>
</dbReference>
<dbReference type="InterPro" id="IPR035516">
    <property type="entry name" value="Gyrase/topoIV_suA_C"/>
</dbReference>
<keyword evidence="3 6" id="KW-0799">Topoisomerase</keyword>
<dbReference type="InterPro" id="IPR050220">
    <property type="entry name" value="Type_II_DNA_Topoisomerases"/>
</dbReference>
<comment type="caution">
    <text evidence="9">The sequence shown here is derived from an EMBL/GenBank/DDBJ whole genome shotgun (WGS) entry which is preliminary data.</text>
</comment>
<keyword evidence="5 6" id="KW-0413">Isomerase</keyword>
<accession>A0A9W6BJ40</accession>
<keyword evidence="4 6" id="KW-0238">DNA-binding</keyword>
<dbReference type="Gene3D" id="3.30.1360.40">
    <property type="match status" value="1"/>
</dbReference>
<dbReference type="GO" id="GO:0003677">
    <property type="term" value="F:DNA binding"/>
    <property type="evidence" value="ECO:0007669"/>
    <property type="project" value="UniProtKB-UniRule"/>
</dbReference>
<feature type="domain" description="Topo IIA-type catalytic" evidence="8">
    <location>
        <begin position="171"/>
        <end position="682"/>
    </location>
</feature>
<dbReference type="CDD" id="cd00187">
    <property type="entry name" value="TOP4c"/>
    <property type="match status" value="1"/>
</dbReference>
<dbReference type="AlphaFoldDB" id="A0A9W6BJ40"/>
<dbReference type="GO" id="GO:0009330">
    <property type="term" value="C:DNA topoisomerase type II (double strand cut, ATP-hydrolyzing) complex"/>
    <property type="evidence" value="ECO:0007669"/>
    <property type="project" value="TreeGrafter"/>
</dbReference>
<dbReference type="Pfam" id="PF03989">
    <property type="entry name" value="DNA_gyraseA_C"/>
    <property type="match status" value="4"/>
</dbReference>
<feature type="compositionally biased region" description="Low complexity" evidence="7">
    <location>
        <begin position="88"/>
        <end position="102"/>
    </location>
</feature>
<evidence type="ECO:0000256" key="2">
    <source>
        <dbReference type="ARBA" id="ARBA00012895"/>
    </source>
</evidence>
<feature type="region of interest" description="Disordered" evidence="7">
    <location>
        <begin position="751"/>
        <end position="781"/>
    </location>
</feature>
<dbReference type="GO" id="GO:0006265">
    <property type="term" value="P:DNA topological change"/>
    <property type="evidence" value="ECO:0007669"/>
    <property type="project" value="UniProtKB-UniRule"/>
</dbReference>
<sequence>MAHAMQAGLSFAEAGWRRQATAASSVAAAAAVPPPAAAATAPPAALTAVAALRRRYPRGPGNRADAVSAWAIPRAVGGSGTSGGSRTSGGAVVAGSSSHRVGLPSGAGAGDPRAASVVVAAARRRGGNGGGDAAVSMAEPVAERIEDTELYDETYKSYLTYAMSVIVSRAIPDVRDGLKPVHRRILYAMHELGLAHNKPFKKCARVVGEVLGKFHPHGDTAVYDSLVRMAQPFSMRAPLVDGHGNFGSLDDDPAAAMRYTECRLTRAASEALLRDLGPDTVDWQPTFDESQLEPLVLPAVVPNLLVNGSSGIAVGLASNIPPHNLGEVVSALRALIADPRVTTEQLMQHVRGPDFPTGGELVVGPELVQAYATGKGAVVVRGKARVQRLGGGGGGGHEGAAAGRGRRRTAAAAAEAATGDMEDGAASGGGGGREQIVITEMPYQVVKSDLVAAIAELIESKQLEGVSDVRDESDRTGVRVVVEVKKGHSGEAVLAQLYKSTKLQVNFNYNCMSLLRTRPRLMGLKEMLQAFLDFRCDVVQRRSSAALRSARQRLHLVEGFLRLLGEPGRLDGVVADVRGAADGAAARGALVARHGLSEEQAEAILGLTLRRLTGLEASKLEAERDELQKTISRLQDILADRTALLAVVEQEAAALAAAYPDPRRTTLVAAADVASAPSPEDLLPDRPCLLLASRRGFLRRLPDESLTAQNRNTRGKSGIRLRSGDALAGVAAASDRDTLLLISPDGRMFKTRAANVPSPSSSSSQSSAHGAAASSGASPSGASLANVLKIPQSFPVAALVPVPRGLMPPAAVRASRRGGAAGPADGAACGPADNGVGDVGSADVIPAEPAAEGVAEREPQAAAAVEAEGAGEEGAGEEGGEEVEETAVGPCLVLCSRRGMIKRLALRNRRDRAKGVPVMRLGSFGERDPKTRSADAAAGASTAAAAAGGGAAAAGAAASGGAARSDELGWAALSSSPDDVVVVVTAAGRALLFPASDLRVHGALSAGNMAIRTSARPHDHVAAMSVLPAELAPLLQGSEARAGASDGAGGGDDVDAVEGNAEEEEEEVPEAEEVEGGSSSPSPSSQPEQQPEPPAEASRGGRPVGPCLLIVTAHGIGKRIPLGQMRLGRRRQSGVLAIRVATAERARKARGSGGGDGAGSAATARGPDRVVAALAVYDGQEVVMASRNGVVVRQSVDGITVQSRMTRGTFVMQLDDGDEVVDVVVAAAPAVIAGAAAAPVAGRIGGGENRGQGQPEAAAAAAVSAGGAA</sequence>
<evidence type="ECO:0000256" key="5">
    <source>
        <dbReference type="ARBA" id="ARBA00023235"/>
    </source>
</evidence>
<name>A0A9W6BJ40_9CHLO</name>
<dbReference type="GO" id="GO:0005524">
    <property type="term" value="F:ATP binding"/>
    <property type="evidence" value="ECO:0007669"/>
    <property type="project" value="InterPro"/>
</dbReference>
<protein>
    <recommendedName>
        <fullName evidence="2">DNA topoisomerase (ATP-hydrolyzing)</fullName>
        <ecNumber evidence="2">5.6.2.2</ecNumber>
    </recommendedName>
</protein>
<feature type="region of interest" description="Disordered" evidence="7">
    <location>
        <begin position="1247"/>
        <end position="1269"/>
    </location>
</feature>
<dbReference type="Proteomes" id="UP001165080">
    <property type="component" value="Unassembled WGS sequence"/>
</dbReference>
<dbReference type="PANTHER" id="PTHR43493:SF5">
    <property type="entry name" value="DNA GYRASE SUBUNIT A, CHLOROPLASTIC_MITOCHONDRIAL"/>
    <property type="match status" value="1"/>
</dbReference>
<evidence type="ECO:0000313" key="9">
    <source>
        <dbReference type="EMBL" id="GLC52763.1"/>
    </source>
</evidence>
<feature type="compositionally biased region" description="Gly residues" evidence="7">
    <location>
        <begin position="389"/>
        <end position="398"/>
    </location>
</feature>
<dbReference type="GO" id="GO:0003918">
    <property type="term" value="F:DNA topoisomerase type II (double strand cut, ATP-hydrolyzing) activity"/>
    <property type="evidence" value="ECO:0007669"/>
    <property type="project" value="UniProtKB-EC"/>
</dbReference>
<dbReference type="SUPFAM" id="SSF101904">
    <property type="entry name" value="GyrA/ParC C-terminal domain-like"/>
    <property type="match status" value="2"/>
</dbReference>
<feature type="compositionally biased region" description="Low complexity" evidence="7">
    <location>
        <begin position="1076"/>
        <end position="1089"/>
    </location>
</feature>
<dbReference type="SUPFAM" id="SSF56719">
    <property type="entry name" value="Type II DNA topoisomerase"/>
    <property type="match status" value="1"/>
</dbReference>
<feature type="region of interest" description="Disordered" evidence="7">
    <location>
        <begin position="1039"/>
        <end position="1104"/>
    </location>
</feature>
<feature type="compositionally biased region" description="Gly residues" evidence="7">
    <location>
        <begin position="77"/>
        <end position="87"/>
    </location>
</feature>
<feature type="region of interest" description="Disordered" evidence="7">
    <location>
        <begin position="77"/>
        <end position="111"/>
    </location>
</feature>
<dbReference type="SMART" id="SM00434">
    <property type="entry name" value="TOP4c"/>
    <property type="match status" value="1"/>
</dbReference>
<dbReference type="Gene3D" id="1.10.268.10">
    <property type="entry name" value="Topoisomerase, domain 3"/>
    <property type="match status" value="1"/>
</dbReference>
<feature type="region of interest" description="Disordered" evidence="7">
    <location>
        <begin position="816"/>
        <end position="884"/>
    </location>
</feature>
<dbReference type="Gene3D" id="2.120.10.90">
    <property type="entry name" value="DNA gyrase/topoisomerase IV, subunit A, C-terminal"/>
    <property type="match status" value="1"/>
</dbReference>
<feature type="compositionally biased region" description="Acidic residues" evidence="7">
    <location>
        <begin position="869"/>
        <end position="884"/>
    </location>
</feature>
<feature type="compositionally biased region" description="Low complexity" evidence="7">
    <location>
        <begin position="1251"/>
        <end position="1269"/>
    </location>
</feature>
<evidence type="ECO:0000313" key="10">
    <source>
        <dbReference type="Proteomes" id="UP001165080"/>
    </source>
</evidence>
<comment type="catalytic activity">
    <reaction evidence="6">
        <text>ATP-dependent breakage, passage and rejoining of double-stranded DNA.</text>
        <dbReference type="EC" id="5.6.2.2"/>
    </reaction>
</comment>
<comment type="similarity">
    <text evidence="1">Belongs to the type II topoisomerase GyrA/ParC subunit family.</text>
</comment>
<reference evidence="9 10" key="1">
    <citation type="journal article" date="2023" name="Commun. Biol.">
        <title>Reorganization of the ancestral sex-determining regions during the evolution of trioecy in Pleodorina starrii.</title>
        <authorList>
            <person name="Takahashi K."/>
            <person name="Suzuki S."/>
            <person name="Kawai-Toyooka H."/>
            <person name="Yamamoto K."/>
            <person name="Hamaji T."/>
            <person name="Ootsuki R."/>
            <person name="Yamaguchi H."/>
            <person name="Kawachi M."/>
            <person name="Higashiyama T."/>
            <person name="Nozaki H."/>
        </authorList>
    </citation>
    <scope>NUCLEOTIDE SEQUENCE [LARGE SCALE GENOMIC DNA]</scope>
    <source>
        <strain evidence="9 10">NIES-4479</strain>
    </source>
</reference>
<evidence type="ECO:0000259" key="8">
    <source>
        <dbReference type="PROSITE" id="PS52040"/>
    </source>
</evidence>
<dbReference type="EMBL" id="BRXU01000006">
    <property type="protein sequence ID" value="GLC52763.1"/>
    <property type="molecule type" value="Genomic_DNA"/>
</dbReference>
<dbReference type="InterPro" id="IPR013757">
    <property type="entry name" value="Topo_IIA_A_a_sf"/>
</dbReference>
<dbReference type="EC" id="5.6.2.2" evidence="2"/>
<dbReference type="InterPro" id="IPR002205">
    <property type="entry name" value="Topo_IIA_dom_A"/>
</dbReference>
<feature type="compositionally biased region" description="Low complexity" evidence="7">
    <location>
        <begin position="753"/>
        <end position="781"/>
    </location>
</feature>
<feature type="region of interest" description="Disordered" evidence="7">
    <location>
        <begin position="389"/>
        <end position="433"/>
    </location>
</feature>
<dbReference type="PANTHER" id="PTHR43493">
    <property type="entry name" value="DNA GYRASE/TOPOISOMERASE SUBUNIT A"/>
    <property type="match status" value="1"/>
</dbReference>
<proteinExistence type="inferred from homology"/>
<dbReference type="Gene3D" id="3.90.199.10">
    <property type="entry name" value="Topoisomerase II, domain 5"/>
    <property type="match status" value="1"/>
</dbReference>
<evidence type="ECO:0000256" key="1">
    <source>
        <dbReference type="ARBA" id="ARBA00008263"/>
    </source>
</evidence>
<dbReference type="Pfam" id="PF00521">
    <property type="entry name" value="DNA_topoisoIV"/>
    <property type="match status" value="1"/>
</dbReference>
<feature type="compositionally biased region" description="Low complexity" evidence="7">
    <location>
        <begin position="822"/>
        <end position="832"/>
    </location>
</feature>
<feature type="active site" description="O-(5'-phospho-DNA)-tyrosine intermediate" evidence="6">
    <location>
        <position position="259"/>
    </location>
</feature>
<feature type="compositionally biased region" description="Low complexity" evidence="7">
    <location>
        <begin position="410"/>
        <end position="419"/>
    </location>
</feature>